<organism evidence="1 2">
    <name type="scientific">Paraburkholderia youngii</name>
    <dbReference type="NCBI Taxonomy" id="2782701"/>
    <lineage>
        <taxon>Bacteria</taxon>
        <taxon>Pseudomonadati</taxon>
        <taxon>Pseudomonadota</taxon>
        <taxon>Betaproteobacteria</taxon>
        <taxon>Burkholderiales</taxon>
        <taxon>Burkholderiaceae</taxon>
        <taxon>Paraburkholderia</taxon>
    </lineage>
</organism>
<proteinExistence type="predicted"/>
<accession>A0A7Y6MXZ1</accession>
<name>A0A7Y6MXZ1_9BURK</name>
<gene>
    <name evidence="1" type="ORF">G5S42_03170</name>
</gene>
<dbReference type="Proteomes" id="UP000594380">
    <property type="component" value="Unassembled WGS sequence"/>
</dbReference>
<comment type="caution">
    <text evidence="1">The sequence shown here is derived from an EMBL/GenBank/DDBJ whole genome shotgun (WGS) entry which is preliminary data.</text>
</comment>
<dbReference type="RefSeq" id="WP_176105497.1">
    <property type="nucleotide sequence ID" value="NZ_JAALDK010000001.1"/>
</dbReference>
<sequence length="79" mass="8969">MRQDQRTNVPEVGEPYHPFQVQGKGDGWAVFDASTGGWTRVFDTYKEAQAKAKSLFEDKQRQAVANIDAFYKSRTARNA</sequence>
<protein>
    <submittedName>
        <fullName evidence="1">Uncharacterized protein</fullName>
    </submittedName>
</protein>
<dbReference type="EMBL" id="JAALDK010000001">
    <property type="protein sequence ID" value="NUX98758.1"/>
    <property type="molecule type" value="Genomic_DNA"/>
</dbReference>
<dbReference type="GeneID" id="301099346"/>
<dbReference type="AlphaFoldDB" id="A0A7Y6MXZ1"/>
<evidence type="ECO:0000313" key="1">
    <source>
        <dbReference type="EMBL" id="NUX98758.1"/>
    </source>
</evidence>
<evidence type="ECO:0000313" key="2">
    <source>
        <dbReference type="Proteomes" id="UP000594380"/>
    </source>
</evidence>
<reference evidence="1 2" key="1">
    <citation type="submission" date="2020-02" db="EMBL/GenBank/DDBJ databases">
        <title>Paraburkholderia simonii sp. nov. and Paraburkholderia youngii sp. nov. Brazilian and Mexican Mimosa-associated rhizobia.</title>
        <authorList>
            <person name="Mavima L."/>
            <person name="Beukes C.W."/>
            <person name="Chan W.Y."/>
            <person name="Palmer M."/>
            <person name="De Meyer S.E."/>
            <person name="James E.K."/>
            <person name="Venter S.N."/>
            <person name="Steenkamp E.T."/>
        </authorList>
    </citation>
    <scope>NUCLEOTIDE SEQUENCE [LARGE SCALE GENOMIC DNA]</scope>
    <source>
        <strain evidence="1 2">JPY169</strain>
    </source>
</reference>